<dbReference type="OMA" id="KWPLVMY"/>
<dbReference type="Pfam" id="PF20414">
    <property type="entry name" value="DUF6698"/>
    <property type="match status" value="1"/>
</dbReference>
<dbReference type="InterPro" id="IPR046521">
    <property type="entry name" value="DUF6698"/>
</dbReference>
<dbReference type="EMBL" id="LUGG01000004">
    <property type="protein sequence ID" value="OBZ75284.1"/>
    <property type="molecule type" value="Genomic_DNA"/>
</dbReference>
<dbReference type="OrthoDB" id="2803957at2759"/>
<feature type="compositionally biased region" description="Basic and acidic residues" evidence="1">
    <location>
        <begin position="398"/>
        <end position="422"/>
    </location>
</feature>
<evidence type="ECO:0000313" key="2">
    <source>
        <dbReference type="EMBL" id="OBZ75284.1"/>
    </source>
</evidence>
<keyword evidence="3" id="KW-1185">Reference proteome</keyword>
<proteinExistence type="predicted"/>
<reference evidence="2 3" key="1">
    <citation type="submission" date="2016-03" db="EMBL/GenBank/DDBJ databases">
        <title>Whole genome sequencing of Grifola frondosa 9006-11.</title>
        <authorList>
            <person name="Min B."/>
            <person name="Park H."/>
            <person name="Kim J.-G."/>
            <person name="Cho H."/>
            <person name="Oh Y.-L."/>
            <person name="Kong W.-S."/>
            <person name="Choi I.-G."/>
        </authorList>
    </citation>
    <scope>NUCLEOTIDE SEQUENCE [LARGE SCALE GENOMIC DNA]</scope>
    <source>
        <strain evidence="2 3">9006-11</strain>
    </source>
</reference>
<evidence type="ECO:0000256" key="1">
    <source>
        <dbReference type="SAM" id="MobiDB-lite"/>
    </source>
</evidence>
<protein>
    <submittedName>
        <fullName evidence="2">Uncharacterized protein</fullName>
    </submittedName>
</protein>
<dbReference type="AlphaFoldDB" id="A0A1C7MJS5"/>
<comment type="caution">
    <text evidence="2">The sequence shown here is derived from an EMBL/GenBank/DDBJ whole genome shotgun (WGS) entry which is preliminary data.</text>
</comment>
<evidence type="ECO:0000313" key="3">
    <source>
        <dbReference type="Proteomes" id="UP000092993"/>
    </source>
</evidence>
<feature type="compositionally biased region" description="Acidic residues" evidence="1">
    <location>
        <begin position="351"/>
        <end position="361"/>
    </location>
</feature>
<organism evidence="2 3">
    <name type="scientific">Grifola frondosa</name>
    <name type="common">Maitake</name>
    <name type="synonym">Polyporus frondosus</name>
    <dbReference type="NCBI Taxonomy" id="5627"/>
    <lineage>
        <taxon>Eukaryota</taxon>
        <taxon>Fungi</taxon>
        <taxon>Dikarya</taxon>
        <taxon>Basidiomycota</taxon>
        <taxon>Agaricomycotina</taxon>
        <taxon>Agaricomycetes</taxon>
        <taxon>Polyporales</taxon>
        <taxon>Grifolaceae</taxon>
        <taxon>Grifola</taxon>
    </lineage>
</organism>
<accession>A0A1C7MJS5</accession>
<dbReference type="Proteomes" id="UP000092993">
    <property type="component" value="Unassembled WGS sequence"/>
</dbReference>
<feature type="region of interest" description="Disordered" evidence="1">
    <location>
        <begin position="343"/>
        <end position="422"/>
    </location>
</feature>
<gene>
    <name evidence="2" type="ORF">A0H81_04986</name>
</gene>
<dbReference type="STRING" id="5627.A0A1C7MJS5"/>
<name>A0A1C7MJS5_GRIFR</name>
<feature type="compositionally biased region" description="Acidic residues" evidence="1">
    <location>
        <begin position="381"/>
        <end position="397"/>
    </location>
</feature>
<sequence length="422" mass="48539">MPKYHMRRLDFEDSSDEEEAFVHDDKNPKYGDFYREVMREVRLSRKRGWAIKLPDQIQTALDVWDTITERVAFMPALIDDLAMSSTGILLISAFLDAHAQFARTDDVAMLRYDAMGYIEEVVLPNNTPIRYLAGRTKHLRGFKDLATARLLTPRLLRDQFDRNPQLFCREVREGTIKIKSADFPSFMYPENGFNVDRAVIGLCKGPFLLRCFRHVFTGKRSATVSATAGSKGGPKPVAELNGMDAVTPENIAYVAVLARFVLNDQETWQAENRRFNNAEFFDGIILAFKDPVWRASTLKWWNEEVFGITDTDDSDDENHMLALILSQRAAQQSEREELQYLERQDAKLFDDEPEDREPEDWKDERDAIVDDPEVVAHGGRDEDDMDLAGDEDDDDDDNARRSQDYPDNEDGKGKLSELPEWF</sequence>